<keyword evidence="1" id="KW-0472">Membrane</keyword>
<name>A0A7U2F4R4_PHANO</name>
<evidence type="ECO:0000313" key="2">
    <source>
        <dbReference type="EMBL" id="QRC98695.1"/>
    </source>
</evidence>
<dbReference type="Proteomes" id="UP000663193">
    <property type="component" value="Chromosome 8"/>
</dbReference>
<protein>
    <submittedName>
        <fullName evidence="2">Uncharacterized protein</fullName>
    </submittedName>
</protein>
<feature type="transmembrane region" description="Helical" evidence="1">
    <location>
        <begin position="88"/>
        <end position="111"/>
    </location>
</feature>
<keyword evidence="3" id="KW-1185">Reference proteome</keyword>
<dbReference type="VEuPathDB" id="FungiDB:JI435_047370"/>
<evidence type="ECO:0000256" key="1">
    <source>
        <dbReference type="SAM" id="Phobius"/>
    </source>
</evidence>
<dbReference type="EMBL" id="CP069030">
    <property type="protein sequence ID" value="QRC98695.1"/>
    <property type="molecule type" value="Genomic_DNA"/>
</dbReference>
<accession>A0A7U2F4R4</accession>
<keyword evidence="1" id="KW-0812">Transmembrane</keyword>
<keyword evidence="1" id="KW-1133">Transmembrane helix</keyword>
<proteinExistence type="predicted"/>
<evidence type="ECO:0000313" key="3">
    <source>
        <dbReference type="Proteomes" id="UP000663193"/>
    </source>
</evidence>
<reference evidence="3" key="1">
    <citation type="journal article" date="2021" name="BMC Genomics">
        <title>Chromosome-level genome assembly and manually-curated proteome of model necrotroph Parastagonospora nodorum Sn15 reveals a genome-wide trove of candidate effector homologs, and redundancy of virulence-related functions within an accessory chromosome.</title>
        <authorList>
            <person name="Bertazzoni S."/>
            <person name="Jones D.A.B."/>
            <person name="Phan H.T."/>
            <person name="Tan K.-C."/>
            <person name="Hane J.K."/>
        </authorList>
    </citation>
    <scope>NUCLEOTIDE SEQUENCE [LARGE SCALE GENOMIC DNA]</scope>
    <source>
        <strain evidence="3">SN15 / ATCC MYA-4574 / FGSC 10173)</strain>
    </source>
</reference>
<gene>
    <name evidence="2" type="ORF">JI435_047370</name>
</gene>
<organism evidence="2 3">
    <name type="scientific">Phaeosphaeria nodorum (strain SN15 / ATCC MYA-4574 / FGSC 10173)</name>
    <name type="common">Glume blotch fungus</name>
    <name type="synonym">Parastagonospora nodorum</name>
    <dbReference type="NCBI Taxonomy" id="321614"/>
    <lineage>
        <taxon>Eukaryota</taxon>
        <taxon>Fungi</taxon>
        <taxon>Dikarya</taxon>
        <taxon>Ascomycota</taxon>
        <taxon>Pezizomycotina</taxon>
        <taxon>Dothideomycetes</taxon>
        <taxon>Pleosporomycetidae</taxon>
        <taxon>Pleosporales</taxon>
        <taxon>Pleosporineae</taxon>
        <taxon>Phaeosphaeriaceae</taxon>
        <taxon>Parastagonospora</taxon>
    </lineage>
</organism>
<dbReference type="AlphaFoldDB" id="A0A7U2F4R4"/>
<sequence>MDFRRNEHLNIDTHAAPHAPLTTYRIADNWFSGTYTTALRDALPTEMTDSIAASTTASIEAPSTITTSNSGAASLAGATCPSTMNSTAVLFVILSAMTFVALMLVVLTCCIKRGKFKKKENHDCPQRLKMRVTPQRATTGTW</sequence>